<keyword evidence="1" id="KW-1133">Transmembrane helix</keyword>
<feature type="transmembrane region" description="Helical" evidence="1">
    <location>
        <begin position="185"/>
        <end position="209"/>
    </location>
</feature>
<dbReference type="EMBL" id="NCTK01000001">
    <property type="protein sequence ID" value="OYQ12322.1"/>
    <property type="molecule type" value="Genomic_DNA"/>
</dbReference>
<reference evidence="2 3" key="1">
    <citation type="submission" date="2017-04" db="EMBL/GenBank/DDBJ databases">
        <title>Genome Announcement: Closed genomes of Ralstonia solanacearum strains K60, UW551, and UW700.</title>
        <authorList>
            <person name="Hayes M."/>
            <person name="Macintyre A.M."/>
            <person name="Allen C."/>
        </authorList>
    </citation>
    <scope>NUCLEOTIDE SEQUENCE [LARGE SCALE GENOMIC DNA]</scope>
    <source>
        <strain evidence="2 3">UW25</strain>
    </source>
</reference>
<organism evidence="2 3">
    <name type="scientific">Ralstonia solanacearum K60</name>
    <dbReference type="NCBI Taxonomy" id="1091042"/>
    <lineage>
        <taxon>Bacteria</taxon>
        <taxon>Pseudomonadati</taxon>
        <taxon>Pseudomonadota</taxon>
        <taxon>Betaproteobacteria</taxon>
        <taxon>Burkholderiales</taxon>
        <taxon>Burkholderiaceae</taxon>
        <taxon>Ralstonia</taxon>
        <taxon>Ralstonia solanacearum species complex</taxon>
    </lineage>
</organism>
<evidence type="ECO:0000313" key="3">
    <source>
        <dbReference type="Proteomes" id="UP000216164"/>
    </source>
</evidence>
<sequence length="238" mass="24751">MPTASVWQPRRAIVDATNARTEAADMGALDKVLPAIAKLAPMIATGLGGPLAGGAVAALESVFGITPTAGQSADDRQQVLATAIAGATPDQLLAMRKADQDYQARMAEAGFKNQETLASVALQTEQAYLTDTQDARHANSQNDRVFWLGIAVLTIFAIVMFGALWGSYALLTGEVAIKDPTTASMVAGFVGTIIGYVAANAQQVVSFFFGSSRGSERKTESMASAFSAAFNKTGGPAK</sequence>
<dbReference type="Proteomes" id="UP000216164">
    <property type="component" value="Unassembled WGS sequence"/>
</dbReference>
<comment type="caution">
    <text evidence="2">The sequence shown here is derived from an EMBL/GenBank/DDBJ whole genome shotgun (WGS) entry which is preliminary data.</text>
</comment>
<feature type="transmembrane region" description="Helical" evidence="1">
    <location>
        <begin position="145"/>
        <end position="165"/>
    </location>
</feature>
<protein>
    <recommendedName>
        <fullName evidence="4">Transmembrane protein</fullName>
    </recommendedName>
</protein>
<evidence type="ECO:0008006" key="4">
    <source>
        <dbReference type="Google" id="ProtNLM"/>
    </source>
</evidence>
<accession>A0AAP8D347</accession>
<evidence type="ECO:0000313" key="2">
    <source>
        <dbReference type="EMBL" id="OYQ12322.1"/>
    </source>
</evidence>
<dbReference type="AlphaFoldDB" id="A0AAP8D347"/>
<keyword evidence="1" id="KW-0472">Membrane</keyword>
<keyword evidence="1" id="KW-0812">Transmembrane</keyword>
<evidence type="ECO:0000256" key="1">
    <source>
        <dbReference type="SAM" id="Phobius"/>
    </source>
</evidence>
<name>A0AAP8D347_RALSL</name>
<gene>
    <name evidence="2" type="ORF">B7R77_02995</name>
</gene>
<proteinExistence type="predicted"/>